<dbReference type="AlphaFoldDB" id="A0A0E9W8C0"/>
<organism evidence="1">
    <name type="scientific">Anguilla anguilla</name>
    <name type="common">European freshwater eel</name>
    <name type="synonym">Muraena anguilla</name>
    <dbReference type="NCBI Taxonomy" id="7936"/>
    <lineage>
        <taxon>Eukaryota</taxon>
        <taxon>Metazoa</taxon>
        <taxon>Chordata</taxon>
        <taxon>Craniata</taxon>
        <taxon>Vertebrata</taxon>
        <taxon>Euteleostomi</taxon>
        <taxon>Actinopterygii</taxon>
        <taxon>Neopterygii</taxon>
        <taxon>Teleostei</taxon>
        <taxon>Anguilliformes</taxon>
        <taxon>Anguillidae</taxon>
        <taxon>Anguilla</taxon>
    </lineage>
</organism>
<sequence length="62" mass="6569">MSKLWSLDAEEGFFLMLSTCSSLSSDFGIGVECLTTSGSSALLAEDSGRILSLDLVLGFFLV</sequence>
<dbReference type="EMBL" id="GBXM01022021">
    <property type="protein sequence ID" value="JAH86556.1"/>
    <property type="molecule type" value="Transcribed_RNA"/>
</dbReference>
<proteinExistence type="predicted"/>
<protein>
    <submittedName>
        <fullName evidence="1">Uncharacterized protein</fullName>
    </submittedName>
</protein>
<name>A0A0E9W8C0_ANGAN</name>
<reference evidence="1" key="1">
    <citation type="submission" date="2014-11" db="EMBL/GenBank/DDBJ databases">
        <authorList>
            <person name="Amaro Gonzalez C."/>
        </authorList>
    </citation>
    <scope>NUCLEOTIDE SEQUENCE</scope>
</reference>
<reference evidence="1" key="2">
    <citation type="journal article" date="2015" name="Fish Shellfish Immunol.">
        <title>Early steps in the European eel (Anguilla anguilla)-Vibrio vulnificus interaction in the gills: Role of the RtxA13 toxin.</title>
        <authorList>
            <person name="Callol A."/>
            <person name="Pajuelo D."/>
            <person name="Ebbesson L."/>
            <person name="Teles M."/>
            <person name="MacKenzie S."/>
            <person name="Amaro C."/>
        </authorList>
    </citation>
    <scope>NUCLEOTIDE SEQUENCE</scope>
</reference>
<accession>A0A0E9W8C0</accession>
<evidence type="ECO:0000313" key="1">
    <source>
        <dbReference type="EMBL" id="JAH86556.1"/>
    </source>
</evidence>